<evidence type="ECO:0000256" key="2">
    <source>
        <dbReference type="ARBA" id="ARBA00022692"/>
    </source>
</evidence>
<evidence type="ECO:0000313" key="9">
    <source>
        <dbReference type="Proteomes" id="UP000264840"/>
    </source>
</evidence>
<dbReference type="InterPro" id="IPR014743">
    <property type="entry name" value="Cl-channel_core"/>
</dbReference>
<dbReference type="InterPro" id="IPR001807">
    <property type="entry name" value="ClC"/>
</dbReference>
<keyword evidence="6 7" id="KW-0472">Membrane</keyword>
<evidence type="ECO:0000256" key="4">
    <source>
        <dbReference type="ARBA" id="ARBA00022989"/>
    </source>
</evidence>
<dbReference type="STRING" id="8153.ENSHBUP00000005858"/>
<keyword evidence="4 7" id="KW-1133">Transmembrane helix</keyword>
<reference evidence="8" key="2">
    <citation type="submission" date="2025-09" db="UniProtKB">
        <authorList>
            <consortium name="Ensembl"/>
        </authorList>
    </citation>
    <scope>IDENTIFICATION</scope>
</reference>
<reference evidence="8" key="1">
    <citation type="submission" date="2025-08" db="UniProtKB">
        <authorList>
            <consortium name="Ensembl"/>
        </authorList>
    </citation>
    <scope>IDENTIFICATION</scope>
</reference>
<evidence type="ECO:0000256" key="7">
    <source>
        <dbReference type="SAM" id="Phobius"/>
    </source>
</evidence>
<protein>
    <submittedName>
        <fullName evidence="8">Uncharacterized protein</fullName>
    </submittedName>
</protein>
<dbReference type="PANTHER" id="PTHR45720:SF6">
    <property type="entry name" value="CHLORIDE CHANNEL PROTEIN 2"/>
    <property type="match status" value="1"/>
</dbReference>
<name>A0A3Q2VDP8_HAPBU</name>
<dbReference type="PANTHER" id="PTHR45720">
    <property type="entry name" value="CHLORIDE CHANNEL PROTEIN 2"/>
    <property type="match status" value="1"/>
</dbReference>
<dbReference type="GeneTree" id="ENSGT00940000155439"/>
<dbReference type="GO" id="GO:0005247">
    <property type="term" value="F:voltage-gated chloride channel activity"/>
    <property type="evidence" value="ECO:0007669"/>
    <property type="project" value="TreeGrafter"/>
</dbReference>
<evidence type="ECO:0000256" key="6">
    <source>
        <dbReference type="ARBA" id="ARBA00023136"/>
    </source>
</evidence>
<dbReference type="Pfam" id="PF00654">
    <property type="entry name" value="Voltage_CLC"/>
    <property type="match status" value="1"/>
</dbReference>
<keyword evidence="2 7" id="KW-0812">Transmembrane</keyword>
<evidence type="ECO:0000256" key="5">
    <source>
        <dbReference type="ARBA" id="ARBA00023122"/>
    </source>
</evidence>
<dbReference type="Proteomes" id="UP000264840">
    <property type="component" value="Unplaced"/>
</dbReference>
<keyword evidence="3" id="KW-0677">Repeat</keyword>
<organism evidence="8 9">
    <name type="scientific">Haplochromis burtoni</name>
    <name type="common">Burton's mouthbrooder</name>
    <name type="synonym">Chromis burtoni</name>
    <dbReference type="NCBI Taxonomy" id="8153"/>
    <lineage>
        <taxon>Eukaryota</taxon>
        <taxon>Metazoa</taxon>
        <taxon>Chordata</taxon>
        <taxon>Craniata</taxon>
        <taxon>Vertebrata</taxon>
        <taxon>Euteleostomi</taxon>
        <taxon>Actinopterygii</taxon>
        <taxon>Neopterygii</taxon>
        <taxon>Teleostei</taxon>
        <taxon>Neoteleostei</taxon>
        <taxon>Acanthomorphata</taxon>
        <taxon>Ovalentaria</taxon>
        <taxon>Cichlomorphae</taxon>
        <taxon>Cichliformes</taxon>
        <taxon>Cichlidae</taxon>
        <taxon>African cichlids</taxon>
        <taxon>Pseudocrenilabrinae</taxon>
        <taxon>Haplochromini</taxon>
        <taxon>Haplochromis</taxon>
    </lineage>
</organism>
<evidence type="ECO:0000256" key="3">
    <source>
        <dbReference type="ARBA" id="ARBA00022737"/>
    </source>
</evidence>
<dbReference type="InterPro" id="IPR050970">
    <property type="entry name" value="Cl_channel_volt-gated"/>
</dbReference>
<keyword evidence="9" id="KW-1185">Reference proteome</keyword>
<evidence type="ECO:0000313" key="8">
    <source>
        <dbReference type="Ensembl" id="ENSHBUP00000005858.1"/>
    </source>
</evidence>
<dbReference type="Ensembl" id="ENSHBUT00000006285.1">
    <property type="protein sequence ID" value="ENSHBUP00000005858.1"/>
    <property type="gene ID" value="ENSHBUG00000007264.1"/>
</dbReference>
<dbReference type="AlphaFoldDB" id="A0A3Q2VDP8"/>
<dbReference type="PRINTS" id="PR00762">
    <property type="entry name" value="CLCHANNEL"/>
</dbReference>
<comment type="subcellular location">
    <subcellularLocation>
        <location evidence="1">Membrane</location>
        <topology evidence="1">Multi-pass membrane protein</topology>
    </subcellularLocation>
</comment>
<dbReference type="Gene3D" id="1.10.3080.10">
    <property type="entry name" value="Clc chloride channel"/>
    <property type="match status" value="1"/>
</dbReference>
<keyword evidence="5" id="KW-0129">CBS domain</keyword>
<accession>A0A3Q2VDP8</accession>
<proteinExistence type="predicted"/>
<feature type="transmembrane region" description="Helical" evidence="7">
    <location>
        <begin position="84"/>
        <end position="107"/>
    </location>
</feature>
<dbReference type="OMA" id="WLSGTRM"/>
<sequence>SSRTMAGDRSDHRVLQYEQSPMYGRYTQELGVYAKEEATRLKESGKKVSQRSRTLEHDNGRCAKCKIGPFRWLRFLISLIGEDWIFFFLLGLLMGLTSWAMELGINMLLKGQKWVYGRLDSNGFLQYLGWVGYSVALIVFSAGFTQIVSPQAAGSGISEMKTILRGVLLKEYLTFRTFVAKVISLAFALGSGMPLGKEVCSSGFFPSPSLPSFSGYWLCGTKTKV</sequence>
<feature type="transmembrane region" description="Helical" evidence="7">
    <location>
        <begin position="127"/>
        <end position="148"/>
    </location>
</feature>
<evidence type="ECO:0000256" key="1">
    <source>
        <dbReference type="ARBA" id="ARBA00004141"/>
    </source>
</evidence>
<dbReference type="GO" id="GO:0005886">
    <property type="term" value="C:plasma membrane"/>
    <property type="evidence" value="ECO:0007669"/>
    <property type="project" value="TreeGrafter"/>
</dbReference>
<dbReference type="SUPFAM" id="SSF81340">
    <property type="entry name" value="Clc chloride channel"/>
    <property type="match status" value="1"/>
</dbReference>